<dbReference type="AlphaFoldDB" id="A0A9N9MI47"/>
<accession>A0A9N9MI47</accession>
<feature type="compositionally biased region" description="Basic residues" evidence="1">
    <location>
        <begin position="479"/>
        <end position="490"/>
    </location>
</feature>
<protein>
    <recommendedName>
        <fullName evidence="4">Muscle M-line assembly protein unc-89</fullName>
    </recommendedName>
</protein>
<dbReference type="Proteomes" id="UP001152799">
    <property type="component" value="Chromosome 2"/>
</dbReference>
<organism evidence="2 3">
    <name type="scientific">Ceutorhynchus assimilis</name>
    <name type="common">cabbage seed weevil</name>
    <dbReference type="NCBI Taxonomy" id="467358"/>
    <lineage>
        <taxon>Eukaryota</taxon>
        <taxon>Metazoa</taxon>
        <taxon>Ecdysozoa</taxon>
        <taxon>Arthropoda</taxon>
        <taxon>Hexapoda</taxon>
        <taxon>Insecta</taxon>
        <taxon>Pterygota</taxon>
        <taxon>Neoptera</taxon>
        <taxon>Endopterygota</taxon>
        <taxon>Coleoptera</taxon>
        <taxon>Polyphaga</taxon>
        <taxon>Cucujiformia</taxon>
        <taxon>Curculionidae</taxon>
        <taxon>Ceutorhynchinae</taxon>
        <taxon>Ceutorhynchus</taxon>
    </lineage>
</organism>
<feature type="compositionally biased region" description="Polar residues" evidence="1">
    <location>
        <begin position="150"/>
        <end position="161"/>
    </location>
</feature>
<dbReference type="OrthoDB" id="2017365at2759"/>
<proteinExistence type="predicted"/>
<sequence>MLSNMHSNANSALNYSNQHFALNISTSSTGQFNQNPDQAPPSNHPVANLAAAATGHGQNYNVQKPILSAPLPTPVQPVANLAPQIAEQPEKSHANGTADGESAPLSLAQPRPSVTISHSPQKFNMEVDKVSAPPAQNSAPETPPPTTKTADNIQNSTTMEVTSVKVPTPESPTADSEDEKSNSPSPTNEEEQPEQDEKEQSESPEPEAESPKPEEPAKKETTPVADKVKTKEAPSPGKSQVQQEAKPTAKAAPRKAKSVVDKSVASSSGIQASKRQRMRTQHYQSPLPEIELVSKMSTTILKNNDEKLIVFYKNEFLAVRNAEGGFYLCQAVQNIYKSSPKIRIRWLSQESQNAKGEIYTPDFYDNIDFDCILTNLSLKKAEKGKFILPTSEKSRTESILNRALAVEKGEEISSPSLTEEHPDGLDLSLYRGDEEQTRKRKAKKRSRKATPSVSPKETPTKKSPKASKVRKVEPPAKKAAPKKAPAKKVPSKAPVEEKSNNRTSGRSSSRSSTKTSPVVDSKKAKVLARIGKKTAVAATSKNAKNTTKNEKSGTKAVATTSKAVASTSKAVASTSKATPKTSSNGKNSRTVRKSSRK</sequence>
<feature type="compositionally biased region" description="Basic residues" evidence="1">
    <location>
        <begin position="438"/>
        <end position="448"/>
    </location>
</feature>
<name>A0A9N9MI47_9CUCU</name>
<feature type="compositionally biased region" description="Acidic residues" evidence="1">
    <location>
        <begin position="188"/>
        <end position="208"/>
    </location>
</feature>
<feature type="compositionally biased region" description="Basic and acidic residues" evidence="1">
    <location>
        <begin position="209"/>
        <end position="232"/>
    </location>
</feature>
<feature type="region of interest" description="Disordered" evidence="1">
    <location>
        <begin position="410"/>
        <end position="597"/>
    </location>
</feature>
<feature type="compositionally biased region" description="Low complexity" evidence="1">
    <location>
        <begin position="501"/>
        <end position="516"/>
    </location>
</feature>
<reference evidence="2" key="1">
    <citation type="submission" date="2022-01" db="EMBL/GenBank/DDBJ databases">
        <authorList>
            <person name="King R."/>
        </authorList>
    </citation>
    <scope>NUCLEOTIDE SEQUENCE</scope>
</reference>
<feature type="region of interest" description="Disordered" evidence="1">
    <location>
        <begin position="88"/>
        <end position="119"/>
    </location>
</feature>
<evidence type="ECO:0000256" key="1">
    <source>
        <dbReference type="SAM" id="MobiDB-lite"/>
    </source>
</evidence>
<evidence type="ECO:0000313" key="3">
    <source>
        <dbReference type="Proteomes" id="UP001152799"/>
    </source>
</evidence>
<keyword evidence="3" id="KW-1185">Reference proteome</keyword>
<dbReference type="EMBL" id="OU892278">
    <property type="protein sequence ID" value="CAG9765293.1"/>
    <property type="molecule type" value="Genomic_DNA"/>
</dbReference>
<gene>
    <name evidence="2" type="ORF">CEUTPL_LOCUS5903</name>
</gene>
<evidence type="ECO:0008006" key="4">
    <source>
        <dbReference type="Google" id="ProtNLM"/>
    </source>
</evidence>
<feature type="compositionally biased region" description="Low complexity" evidence="1">
    <location>
        <begin position="554"/>
        <end position="583"/>
    </location>
</feature>
<feature type="region of interest" description="Disordered" evidence="1">
    <location>
        <begin position="131"/>
        <end position="282"/>
    </location>
</feature>
<feature type="compositionally biased region" description="Polar residues" evidence="1">
    <location>
        <begin position="537"/>
        <end position="546"/>
    </location>
</feature>
<evidence type="ECO:0000313" key="2">
    <source>
        <dbReference type="EMBL" id="CAG9765293.1"/>
    </source>
</evidence>